<dbReference type="Gene3D" id="3.30.70.141">
    <property type="entry name" value="Nucleoside diphosphate kinase-like domain"/>
    <property type="match status" value="1"/>
</dbReference>
<dbReference type="RefSeq" id="WP_354434599.1">
    <property type="nucleotide sequence ID" value="NZ_JBEPLY010000009.1"/>
</dbReference>
<dbReference type="InterPro" id="IPR034907">
    <property type="entry name" value="NDK-like_dom"/>
</dbReference>
<keyword evidence="3" id="KW-0808">Transferase</keyword>
<dbReference type="SUPFAM" id="SSF54919">
    <property type="entry name" value="Nucleoside diphosphate kinase, NDK"/>
    <property type="match status" value="1"/>
</dbReference>
<comment type="caution">
    <text evidence="3">The sequence shown here is derived from an EMBL/GenBank/DDBJ whole genome shotgun (WGS) entry which is preliminary data.</text>
</comment>
<dbReference type="SMART" id="SM00562">
    <property type="entry name" value="NDK"/>
    <property type="match status" value="1"/>
</dbReference>
<dbReference type="Pfam" id="PF00334">
    <property type="entry name" value="NDK"/>
    <property type="match status" value="1"/>
</dbReference>
<gene>
    <name evidence="3" type="ORF">ABID12_002663</name>
</gene>
<feature type="domain" description="Nucleoside diphosphate kinase-like" evidence="2">
    <location>
        <begin position="40"/>
        <end position="192"/>
    </location>
</feature>
<organism evidence="3 4">
    <name type="scientific">Martelella mangrovi</name>
    <dbReference type="NCBI Taxonomy" id="1397477"/>
    <lineage>
        <taxon>Bacteria</taxon>
        <taxon>Pseudomonadati</taxon>
        <taxon>Pseudomonadota</taxon>
        <taxon>Alphaproteobacteria</taxon>
        <taxon>Hyphomicrobiales</taxon>
        <taxon>Aurantimonadaceae</taxon>
        <taxon>Martelella</taxon>
    </lineage>
</organism>
<dbReference type="GO" id="GO:0016301">
    <property type="term" value="F:kinase activity"/>
    <property type="evidence" value="ECO:0007669"/>
    <property type="project" value="UniProtKB-KW"/>
</dbReference>
<sequence length="368" mass="41813">MDHFIEKYRANSDLLKFRRRDEVLTNIIESFGLEVLKAFENVQLLILKPDAVCSGKALGITEFLVEHGVEVLGAWPLFSLSEHHYEELYRYNIDLDHKKPMVGAVWHLRNQFVDHPSIACLITTTPGIAERQVYEVTRSLKGDSTPLMSQSGQIRFDFNGASKAMNLVHMSDDPISTLRELRVFFKEDFIRGPLHTLCDRRRTDDTSRSTMFQAARCVPTQTTDADFPAATLRVLLMITSQLATEAPPFSKHIESFDLPAAHNGPRERLLALDGFFQTLVKKDFSTFCPATSLSFRANALLQVSKVLLEMRSWDTQRIRYCRGVLKSFDMTINEWDFQMLFSNAVFNDALKAALQPITKSSTPLEGAI</sequence>
<keyword evidence="4" id="KW-1185">Reference proteome</keyword>
<dbReference type="InterPro" id="IPR036850">
    <property type="entry name" value="NDK-like_dom_sf"/>
</dbReference>
<evidence type="ECO:0000313" key="3">
    <source>
        <dbReference type="EMBL" id="MET3600712.1"/>
    </source>
</evidence>
<protein>
    <submittedName>
        <fullName evidence="3">Nucleoside diphosphate kinase</fullName>
    </submittedName>
</protein>
<keyword evidence="3" id="KW-0418">Kinase</keyword>
<dbReference type="Proteomes" id="UP001549164">
    <property type="component" value="Unassembled WGS sequence"/>
</dbReference>
<dbReference type="EMBL" id="JBEPLY010000009">
    <property type="protein sequence ID" value="MET3600712.1"/>
    <property type="molecule type" value="Genomic_DNA"/>
</dbReference>
<name>A0ABV2IEN8_9HYPH</name>
<reference evidence="3 4" key="1">
    <citation type="submission" date="2024-06" db="EMBL/GenBank/DDBJ databases">
        <title>Genomic Encyclopedia of Type Strains, Phase IV (KMG-IV): sequencing the most valuable type-strain genomes for metagenomic binning, comparative biology and taxonomic classification.</title>
        <authorList>
            <person name="Goeker M."/>
        </authorList>
    </citation>
    <scope>NUCLEOTIDE SEQUENCE [LARGE SCALE GENOMIC DNA]</scope>
    <source>
        <strain evidence="3 4">DSM 28102</strain>
    </source>
</reference>
<comment type="caution">
    <text evidence="1">Lacks conserved residue(s) required for the propagation of feature annotation.</text>
</comment>
<evidence type="ECO:0000259" key="2">
    <source>
        <dbReference type="SMART" id="SM00562"/>
    </source>
</evidence>
<accession>A0ABV2IEN8</accession>
<comment type="similarity">
    <text evidence="1">Belongs to the NDK family.</text>
</comment>
<evidence type="ECO:0000313" key="4">
    <source>
        <dbReference type="Proteomes" id="UP001549164"/>
    </source>
</evidence>
<dbReference type="PROSITE" id="PS51374">
    <property type="entry name" value="NDPK_LIKE"/>
    <property type="match status" value="1"/>
</dbReference>
<proteinExistence type="inferred from homology"/>
<evidence type="ECO:0000256" key="1">
    <source>
        <dbReference type="PROSITE-ProRule" id="PRU00706"/>
    </source>
</evidence>